<dbReference type="Proteomes" id="UP001528823">
    <property type="component" value="Unassembled WGS sequence"/>
</dbReference>
<sequence length="74" mass="7960">MTEKPNNPNVDTTIKVGGASDTNYYEALYQIIQDAQAAGSVVQIVTIWPSTGYDESAFQKVMADDCQPSGSCPK</sequence>
<proteinExistence type="predicted"/>
<evidence type="ECO:0000313" key="1">
    <source>
        <dbReference type="EMBL" id="MDE1463976.1"/>
    </source>
</evidence>
<protein>
    <submittedName>
        <fullName evidence="1">Uncharacterized protein</fullName>
    </submittedName>
</protein>
<comment type="caution">
    <text evidence="1">The sequence shown here is derived from an EMBL/GenBank/DDBJ whole genome shotgun (WGS) entry which is preliminary data.</text>
</comment>
<keyword evidence="2" id="KW-1185">Reference proteome</keyword>
<dbReference type="EMBL" id="JAPMOU010000027">
    <property type="protein sequence ID" value="MDE1463976.1"/>
    <property type="molecule type" value="Genomic_DNA"/>
</dbReference>
<evidence type="ECO:0000313" key="2">
    <source>
        <dbReference type="Proteomes" id="UP001528823"/>
    </source>
</evidence>
<gene>
    <name evidence="1" type="ORF">ORQ98_18645</name>
</gene>
<dbReference type="RefSeq" id="WP_274690308.1">
    <property type="nucleotide sequence ID" value="NZ_JAPMOU010000027.1"/>
</dbReference>
<name>A0ABT5UC75_9GAMM</name>
<accession>A0ABT5UC75</accession>
<organism evidence="1 2">
    <name type="scientific">Spartinivicinus poritis</name>
    <dbReference type="NCBI Taxonomy" id="2994640"/>
    <lineage>
        <taxon>Bacteria</taxon>
        <taxon>Pseudomonadati</taxon>
        <taxon>Pseudomonadota</taxon>
        <taxon>Gammaproteobacteria</taxon>
        <taxon>Oceanospirillales</taxon>
        <taxon>Zooshikellaceae</taxon>
        <taxon>Spartinivicinus</taxon>
    </lineage>
</organism>
<reference evidence="1 2" key="1">
    <citation type="submission" date="2022-11" db="EMBL/GenBank/DDBJ databases">
        <title>Spartinivicinus poritis sp. nov., isolated from scleractinian coral Porites lutea.</title>
        <authorList>
            <person name="Zhang G."/>
            <person name="Cai L."/>
            <person name="Wei Q."/>
        </authorList>
    </citation>
    <scope>NUCLEOTIDE SEQUENCE [LARGE SCALE GENOMIC DNA]</scope>
    <source>
        <strain evidence="1 2">A2-2</strain>
    </source>
</reference>